<feature type="transmembrane region" description="Helical" evidence="1">
    <location>
        <begin position="12"/>
        <end position="34"/>
    </location>
</feature>
<accession>A0A0G0MY09</accession>
<name>A0A0G0MY09_9BACT</name>
<reference evidence="2 3" key="1">
    <citation type="journal article" date="2015" name="Nature">
        <title>rRNA introns, odd ribosomes, and small enigmatic genomes across a large radiation of phyla.</title>
        <authorList>
            <person name="Brown C.T."/>
            <person name="Hug L.A."/>
            <person name="Thomas B.C."/>
            <person name="Sharon I."/>
            <person name="Castelle C.J."/>
            <person name="Singh A."/>
            <person name="Wilkins M.J."/>
            <person name="Williams K.H."/>
            <person name="Banfield J.F."/>
        </authorList>
    </citation>
    <scope>NUCLEOTIDE SEQUENCE [LARGE SCALE GENOMIC DNA]</scope>
</reference>
<gene>
    <name evidence="2" type="ORF">US90_C0011G0014</name>
</gene>
<dbReference type="EMBL" id="LBUT01000011">
    <property type="protein sequence ID" value="KKQ69791.1"/>
    <property type="molecule type" value="Genomic_DNA"/>
</dbReference>
<keyword evidence="1" id="KW-0812">Transmembrane</keyword>
<proteinExistence type="predicted"/>
<keyword evidence="1" id="KW-0472">Membrane</keyword>
<dbReference type="STRING" id="1618490.US90_C0011G0014"/>
<comment type="caution">
    <text evidence="2">The sequence shown here is derived from an EMBL/GenBank/DDBJ whole genome shotgun (WGS) entry which is preliminary data.</text>
</comment>
<organism evidence="2 3">
    <name type="scientific">Candidatus Shapirobacteria bacterium GW2011_GWE2_38_30</name>
    <dbReference type="NCBI Taxonomy" id="1618490"/>
    <lineage>
        <taxon>Bacteria</taxon>
        <taxon>Candidatus Shapironibacteriota</taxon>
    </lineage>
</organism>
<dbReference type="AlphaFoldDB" id="A0A0G0MY09"/>
<sequence>MNNKGQSIIEVVFSLGAAALVLMGAVVLIINSLGSRSKVFDHRKASQLAESVMEDLVAMKANDPGTLFSSSWQDTQLAVQSNSDFPGYTYSIDFISQTSSSGVCATAGNCVTAVVTVSWTNDVARTVSYDKFFSKTR</sequence>
<protein>
    <recommendedName>
        <fullName evidence="4">Type II secretion system protein</fullName>
    </recommendedName>
</protein>
<evidence type="ECO:0000313" key="2">
    <source>
        <dbReference type="EMBL" id="KKQ69791.1"/>
    </source>
</evidence>
<evidence type="ECO:0000256" key="1">
    <source>
        <dbReference type="SAM" id="Phobius"/>
    </source>
</evidence>
<evidence type="ECO:0000313" key="3">
    <source>
        <dbReference type="Proteomes" id="UP000034406"/>
    </source>
</evidence>
<evidence type="ECO:0008006" key="4">
    <source>
        <dbReference type="Google" id="ProtNLM"/>
    </source>
</evidence>
<keyword evidence="1" id="KW-1133">Transmembrane helix</keyword>
<dbReference type="Proteomes" id="UP000034406">
    <property type="component" value="Unassembled WGS sequence"/>
</dbReference>